<protein>
    <submittedName>
        <fullName evidence="12">TonB family protein</fullName>
    </submittedName>
</protein>
<dbReference type="InterPro" id="IPR051045">
    <property type="entry name" value="TonB-dependent_transducer"/>
</dbReference>
<evidence type="ECO:0000313" key="13">
    <source>
        <dbReference type="Proteomes" id="UP000282818"/>
    </source>
</evidence>
<evidence type="ECO:0000256" key="1">
    <source>
        <dbReference type="ARBA" id="ARBA00004383"/>
    </source>
</evidence>
<keyword evidence="13" id="KW-1185">Reference proteome</keyword>
<dbReference type="GO" id="GO:0031992">
    <property type="term" value="F:energy transducer activity"/>
    <property type="evidence" value="ECO:0007669"/>
    <property type="project" value="TreeGrafter"/>
</dbReference>
<keyword evidence="9" id="KW-0472">Membrane</keyword>
<keyword evidence="6" id="KW-0812">Transmembrane</keyword>
<feature type="region of interest" description="Disordered" evidence="10">
    <location>
        <begin position="60"/>
        <end position="155"/>
    </location>
</feature>
<keyword evidence="8" id="KW-1133">Transmembrane helix</keyword>
<evidence type="ECO:0000259" key="11">
    <source>
        <dbReference type="PROSITE" id="PS52015"/>
    </source>
</evidence>
<keyword evidence="3" id="KW-0813">Transport</keyword>
<evidence type="ECO:0000256" key="3">
    <source>
        <dbReference type="ARBA" id="ARBA00022448"/>
    </source>
</evidence>
<evidence type="ECO:0000256" key="4">
    <source>
        <dbReference type="ARBA" id="ARBA00022475"/>
    </source>
</evidence>
<comment type="subcellular location">
    <subcellularLocation>
        <location evidence="1">Cell inner membrane</location>
        <topology evidence="1">Single-pass membrane protein</topology>
        <orientation evidence="1">Periplasmic side</orientation>
    </subcellularLocation>
</comment>
<dbReference type="Proteomes" id="UP000282818">
    <property type="component" value="Unassembled WGS sequence"/>
</dbReference>
<evidence type="ECO:0000256" key="5">
    <source>
        <dbReference type="ARBA" id="ARBA00022519"/>
    </source>
</evidence>
<evidence type="ECO:0000256" key="6">
    <source>
        <dbReference type="ARBA" id="ARBA00022692"/>
    </source>
</evidence>
<dbReference type="Gene3D" id="3.30.1150.10">
    <property type="match status" value="1"/>
</dbReference>
<dbReference type="AlphaFoldDB" id="A0A437QBD5"/>
<dbReference type="PANTHER" id="PTHR33446:SF11">
    <property type="entry name" value="TONB3"/>
    <property type="match status" value="1"/>
</dbReference>
<feature type="compositionally biased region" description="Polar residues" evidence="10">
    <location>
        <begin position="71"/>
        <end position="82"/>
    </location>
</feature>
<dbReference type="GO" id="GO:0015031">
    <property type="term" value="P:protein transport"/>
    <property type="evidence" value="ECO:0007669"/>
    <property type="project" value="UniProtKB-KW"/>
</dbReference>
<proteinExistence type="inferred from homology"/>
<dbReference type="EMBL" id="SACQ01000002">
    <property type="protein sequence ID" value="RVU31836.1"/>
    <property type="molecule type" value="Genomic_DNA"/>
</dbReference>
<dbReference type="PROSITE" id="PS52015">
    <property type="entry name" value="TONB_CTD"/>
    <property type="match status" value="1"/>
</dbReference>
<reference evidence="12 13" key="1">
    <citation type="submission" date="2019-01" db="EMBL/GenBank/DDBJ databases">
        <authorList>
            <person name="Chen W.-M."/>
        </authorList>
    </citation>
    <scope>NUCLEOTIDE SEQUENCE [LARGE SCALE GENOMIC DNA]</scope>
    <source>
        <strain evidence="12 13">HPM-16</strain>
    </source>
</reference>
<gene>
    <name evidence="12" type="ORF">EOE65_05960</name>
</gene>
<dbReference type="GO" id="GO:0055085">
    <property type="term" value="P:transmembrane transport"/>
    <property type="evidence" value="ECO:0007669"/>
    <property type="project" value="InterPro"/>
</dbReference>
<accession>A0A437QBD5</accession>
<evidence type="ECO:0000256" key="8">
    <source>
        <dbReference type="ARBA" id="ARBA00022989"/>
    </source>
</evidence>
<evidence type="ECO:0000256" key="10">
    <source>
        <dbReference type="SAM" id="MobiDB-lite"/>
    </source>
</evidence>
<organism evidence="12 13">
    <name type="scientific">Neptunomonas marina</name>
    <dbReference type="NCBI Taxonomy" id="1815562"/>
    <lineage>
        <taxon>Bacteria</taxon>
        <taxon>Pseudomonadati</taxon>
        <taxon>Pseudomonadota</taxon>
        <taxon>Gammaproteobacteria</taxon>
        <taxon>Oceanospirillales</taxon>
        <taxon>Oceanospirillaceae</taxon>
        <taxon>Neptunomonas</taxon>
    </lineage>
</organism>
<evidence type="ECO:0000256" key="9">
    <source>
        <dbReference type="ARBA" id="ARBA00023136"/>
    </source>
</evidence>
<evidence type="ECO:0000256" key="7">
    <source>
        <dbReference type="ARBA" id="ARBA00022927"/>
    </source>
</evidence>
<evidence type="ECO:0000256" key="2">
    <source>
        <dbReference type="ARBA" id="ARBA00006555"/>
    </source>
</evidence>
<feature type="domain" description="TonB C-terminal" evidence="11">
    <location>
        <begin position="204"/>
        <end position="299"/>
    </location>
</feature>
<dbReference type="Pfam" id="PF03544">
    <property type="entry name" value="TonB_C"/>
    <property type="match status" value="1"/>
</dbReference>
<name>A0A437QBD5_9GAMM</name>
<keyword evidence="5" id="KW-0997">Cell inner membrane</keyword>
<dbReference type="PANTHER" id="PTHR33446">
    <property type="entry name" value="PROTEIN TONB-RELATED"/>
    <property type="match status" value="1"/>
</dbReference>
<dbReference type="GO" id="GO:0098797">
    <property type="term" value="C:plasma membrane protein complex"/>
    <property type="evidence" value="ECO:0007669"/>
    <property type="project" value="TreeGrafter"/>
</dbReference>
<dbReference type="NCBIfam" id="TIGR01352">
    <property type="entry name" value="tonB_Cterm"/>
    <property type="match status" value="1"/>
</dbReference>
<evidence type="ECO:0000313" key="12">
    <source>
        <dbReference type="EMBL" id="RVU31836.1"/>
    </source>
</evidence>
<keyword evidence="4" id="KW-1003">Cell membrane</keyword>
<feature type="compositionally biased region" description="Pro residues" evidence="10">
    <location>
        <begin position="98"/>
        <end position="107"/>
    </location>
</feature>
<sequence length="301" mass="33318">MDRLGYTLFFAIALHGVAIFSITFGQEQKSPPTQTVEVTLAQHKSEQAPEKSDFLAQHNQLGSGTEEEARTLSTTEASNFTDNRIRNQAAAAAVPTNQPLPPTPPKPIAEVAQKSQEVAPKRAKKEVISSKKATQKVAKKREDKPKTATATPAAGQSTSLLARSLEIANLEAQIDFRQQELAKKPRIRRLTSVSTAASSDAAYLDNWRRRIEQVGNLYYPEEARKRDLKGRLRLLVVITPDGALQKVEVLGTSGNRILDDAAIRIVQLAAPFQPFSVEMRKTTDMLEIIRTLEFENTAQLY</sequence>
<keyword evidence="7" id="KW-0653">Protein transport</keyword>
<dbReference type="SUPFAM" id="SSF74653">
    <property type="entry name" value="TolA/TonB C-terminal domain"/>
    <property type="match status" value="1"/>
</dbReference>
<comment type="similarity">
    <text evidence="2">Belongs to the TonB family.</text>
</comment>
<dbReference type="InterPro" id="IPR006260">
    <property type="entry name" value="TonB/TolA_C"/>
</dbReference>
<dbReference type="InterPro" id="IPR037682">
    <property type="entry name" value="TonB_C"/>
</dbReference>
<comment type="caution">
    <text evidence="12">The sequence shown here is derived from an EMBL/GenBank/DDBJ whole genome shotgun (WGS) entry which is preliminary data.</text>
</comment>